<evidence type="ECO:0000313" key="8">
    <source>
        <dbReference type="EMBL" id="OYO16256.1"/>
    </source>
</evidence>
<dbReference type="EMBL" id="NMVO01000004">
    <property type="protein sequence ID" value="OYO16256.1"/>
    <property type="molecule type" value="Genomic_DNA"/>
</dbReference>
<keyword evidence="5" id="KW-0560">Oxidoreductase</keyword>
<protein>
    <submittedName>
        <fullName evidence="8">Alcohol dehydrogenase</fullName>
    </submittedName>
</protein>
<evidence type="ECO:0000256" key="1">
    <source>
        <dbReference type="ARBA" id="ARBA00001947"/>
    </source>
</evidence>
<evidence type="ECO:0000256" key="5">
    <source>
        <dbReference type="ARBA" id="ARBA00023002"/>
    </source>
</evidence>
<dbReference type="SUPFAM" id="SSF50129">
    <property type="entry name" value="GroES-like"/>
    <property type="match status" value="1"/>
</dbReference>
<keyword evidence="4 6" id="KW-0862">Zinc</keyword>
<dbReference type="OrthoDB" id="334894at2"/>
<dbReference type="Pfam" id="PF08240">
    <property type="entry name" value="ADH_N"/>
    <property type="match status" value="1"/>
</dbReference>
<comment type="caution">
    <text evidence="8">The sequence shown here is derived from an EMBL/GenBank/DDBJ whole genome shotgun (WGS) entry which is preliminary data.</text>
</comment>
<dbReference type="Gene3D" id="3.40.50.720">
    <property type="entry name" value="NAD(P)-binding Rossmann-like Domain"/>
    <property type="match status" value="1"/>
</dbReference>
<dbReference type="CDD" id="cd08278">
    <property type="entry name" value="benzyl_alcohol_DH"/>
    <property type="match status" value="1"/>
</dbReference>
<gene>
    <name evidence="8" type="ORF">CGZ94_04740</name>
</gene>
<dbReference type="RefSeq" id="WP_094404926.1">
    <property type="nucleotide sequence ID" value="NZ_NMVO01000004.1"/>
</dbReference>
<dbReference type="PANTHER" id="PTHR43350">
    <property type="entry name" value="NAD-DEPENDENT ALCOHOL DEHYDROGENASE"/>
    <property type="match status" value="1"/>
</dbReference>
<dbReference type="AlphaFoldDB" id="A0A255GNW0"/>
<dbReference type="InterPro" id="IPR011032">
    <property type="entry name" value="GroES-like_sf"/>
</dbReference>
<dbReference type="FunFam" id="3.40.50.720:FF:000003">
    <property type="entry name" value="S-(hydroxymethyl)glutathione dehydrogenase"/>
    <property type="match status" value="1"/>
</dbReference>
<sequence length="377" mass="38988">MQISAALVDEVNGPFTVRDIELDDPGPGEVLVRVVASGVCHTDENTRRGNMPMPLPGVLGHEGAGVVTAVGAGVDSVAVGDRVVLGWPFCGGCANCLAGQPRYCERVGEAVVGGHRLLGPKVGQSGYRRADGTPVAGHFFGQSSFATHSLAQANAVVRVPEEIPLELVGPLACGIATGAGAVLNTARPQVGASLVVYGAGAVGLAAVMAATNTPATRIVAVDVHDSRLELARQFGATDTINSTGVESVSEAVRERLGAPADFALDCTGIISVVEQTIATVGMRGTAILIGGAPAGATFTTDHFSTVFGKRIVGVLGGEGRSHVLIPALIELYRQGRFPFDRLIQYYDFDQLEEAIAASHRGEVIKPVVRISPEEQPG</sequence>
<reference evidence="8 9" key="1">
    <citation type="submission" date="2017-07" db="EMBL/GenBank/DDBJ databases">
        <title>Draft whole genome sequences of clinical Proprionibacteriaceae strains.</title>
        <authorList>
            <person name="Bernier A.-M."/>
            <person name="Bernard K."/>
            <person name="Domingo M.-C."/>
        </authorList>
    </citation>
    <scope>NUCLEOTIDE SEQUENCE [LARGE SCALE GENOMIC DNA]</scope>
    <source>
        <strain evidence="8 9">NML 030167</strain>
    </source>
</reference>
<comment type="similarity">
    <text evidence="2 6">Belongs to the zinc-containing alcohol dehydrogenase family.</text>
</comment>
<feature type="domain" description="Enoyl reductase (ER)" evidence="7">
    <location>
        <begin position="13"/>
        <end position="368"/>
    </location>
</feature>
<dbReference type="Gene3D" id="3.90.180.10">
    <property type="entry name" value="Medium-chain alcohol dehydrogenases, catalytic domain"/>
    <property type="match status" value="1"/>
</dbReference>
<evidence type="ECO:0000313" key="9">
    <source>
        <dbReference type="Proteomes" id="UP000215896"/>
    </source>
</evidence>
<evidence type="ECO:0000256" key="2">
    <source>
        <dbReference type="ARBA" id="ARBA00008072"/>
    </source>
</evidence>
<evidence type="ECO:0000256" key="6">
    <source>
        <dbReference type="RuleBase" id="RU361277"/>
    </source>
</evidence>
<dbReference type="InterPro" id="IPR013149">
    <property type="entry name" value="ADH-like_C"/>
</dbReference>
<evidence type="ECO:0000256" key="3">
    <source>
        <dbReference type="ARBA" id="ARBA00022723"/>
    </source>
</evidence>
<dbReference type="SMART" id="SM00829">
    <property type="entry name" value="PKS_ER"/>
    <property type="match status" value="1"/>
</dbReference>
<keyword evidence="9" id="KW-1185">Reference proteome</keyword>
<dbReference type="PANTHER" id="PTHR43350:SF17">
    <property type="entry name" value="NAD-DEPENDENT ALCOHOL DEHYDROGENASE"/>
    <property type="match status" value="1"/>
</dbReference>
<keyword evidence="3 6" id="KW-0479">Metal-binding</keyword>
<dbReference type="Pfam" id="PF00107">
    <property type="entry name" value="ADH_zinc_N"/>
    <property type="match status" value="1"/>
</dbReference>
<evidence type="ECO:0000256" key="4">
    <source>
        <dbReference type="ARBA" id="ARBA00022833"/>
    </source>
</evidence>
<dbReference type="InterPro" id="IPR002328">
    <property type="entry name" value="ADH_Zn_CS"/>
</dbReference>
<dbReference type="SUPFAM" id="SSF51735">
    <property type="entry name" value="NAD(P)-binding Rossmann-fold domains"/>
    <property type="match status" value="1"/>
</dbReference>
<organism evidence="8 9">
    <name type="scientific">Enemella evansiae</name>
    <dbReference type="NCBI Taxonomy" id="2016499"/>
    <lineage>
        <taxon>Bacteria</taxon>
        <taxon>Bacillati</taxon>
        <taxon>Actinomycetota</taxon>
        <taxon>Actinomycetes</taxon>
        <taxon>Propionibacteriales</taxon>
        <taxon>Propionibacteriaceae</taxon>
        <taxon>Enemella</taxon>
    </lineage>
</organism>
<dbReference type="Proteomes" id="UP000215896">
    <property type="component" value="Unassembled WGS sequence"/>
</dbReference>
<proteinExistence type="inferred from homology"/>
<dbReference type="InterPro" id="IPR020843">
    <property type="entry name" value="ER"/>
</dbReference>
<dbReference type="InterPro" id="IPR036291">
    <property type="entry name" value="NAD(P)-bd_dom_sf"/>
</dbReference>
<evidence type="ECO:0000259" key="7">
    <source>
        <dbReference type="SMART" id="SM00829"/>
    </source>
</evidence>
<dbReference type="PROSITE" id="PS00059">
    <property type="entry name" value="ADH_ZINC"/>
    <property type="match status" value="1"/>
</dbReference>
<comment type="cofactor">
    <cofactor evidence="1 6">
        <name>Zn(2+)</name>
        <dbReference type="ChEBI" id="CHEBI:29105"/>
    </cofactor>
</comment>
<accession>A0A255GNW0</accession>
<dbReference type="InterPro" id="IPR013154">
    <property type="entry name" value="ADH-like_N"/>
</dbReference>
<dbReference type="GO" id="GO:0008270">
    <property type="term" value="F:zinc ion binding"/>
    <property type="evidence" value="ECO:0007669"/>
    <property type="project" value="InterPro"/>
</dbReference>
<dbReference type="GO" id="GO:0016491">
    <property type="term" value="F:oxidoreductase activity"/>
    <property type="evidence" value="ECO:0007669"/>
    <property type="project" value="UniProtKB-KW"/>
</dbReference>
<name>A0A255GNW0_9ACTN</name>